<dbReference type="InterPro" id="IPR020449">
    <property type="entry name" value="Tscrpt_reg_AraC-type_HTH"/>
</dbReference>
<organism evidence="5 6">
    <name type="scientific">Paenibacillus woosongensis</name>
    <dbReference type="NCBI Taxonomy" id="307580"/>
    <lineage>
        <taxon>Bacteria</taxon>
        <taxon>Bacillati</taxon>
        <taxon>Bacillota</taxon>
        <taxon>Bacilli</taxon>
        <taxon>Bacillales</taxon>
        <taxon>Paenibacillaceae</taxon>
        <taxon>Paenibacillus</taxon>
    </lineage>
</organism>
<keyword evidence="1" id="KW-0805">Transcription regulation</keyword>
<dbReference type="AlphaFoldDB" id="A0A7X3CMK4"/>
<dbReference type="GO" id="GO:0003700">
    <property type="term" value="F:DNA-binding transcription factor activity"/>
    <property type="evidence" value="ECO:0007669"/>
    <property type="project" value="InterPro"/>
</dbReference>
<dbReference type="SUPFAM" id="SSF46689">
    <property type="entry name" value="Homeodomain-like"/>
    <property type="match status" value="2"/>
</dbReference>
<reference evidence="5 6" key="1">
    <citation type="submission" date="2019-11" db="EMBL/GenBank/DDBJ databases">
        <title>Draft genome sequences of five Paenibacillus species of dairy origin.</title>
        <authorList>
            <person name="Olajide A.M."/>
            <person name="Chen S."/>
            <person name="Lapointe G."/>
        </authorList>
    </citation>
    <scope>NUCLEOTIDE SEQUENCE [LARGE SCALE GENOMIC DNA]</scope>
    <source>
        <strain evidence="5 6">12CR55</strain>
    </source>
</reference>
<dbReference type="Proteomes" id="UP000447876">
    <property type="component" value="Unassembled WGS sequence"/>
</dbReference>
<gene>
    <name evidence="5" type="ORF">GNP95_09820</name>
</gene>
<protein>
    <submittedName>
        <fullName evidence="5">Helix-turn-helix domain-containing protein</fullName>
    </submittedName>
</protein>
<evidence type="ECO:0000256" key="2">
    <source>
        <dbReference type="ARBA" id="ARBA00023125"/>
    </source>
</evidence>
<keyword evidence="2" id="KW-0238">DNA-binding</keyword>
<evidence type="ECO:0000259" key="4">
    <source>
        <dbReference type="PROSITE" id="PS01124"/>
    </source>
</evidence>
<evidence type="ECO:0000313" key="6">
    <source>
        <dbReference type="Proteomes" id="UP000447876"/>
    </source>
</evidence>
<keyword evidence="3" id="KW-0804">Transcription</keyword>
<dbReference type="PANTHER" id="PTHR43280">
    <property type="entry name" value="ARAC-FAMILY TRANSCRIPTIONAL REGULATOR"/>
    <property type="match status" value="1"/>
</dbReference>
<dbReference type="PROSITE" id="PS01124">
    <property type="entry name" value="HTH_ARAC_FAMILY_2"/>
    <property type="match status" value="1"/>
</dbReference>
<dbReference type="PANTHER" id="PTHR43280:SF28">
    <property type="entry name" value="HTH-TYPE TRANSCRIPTIONAL ACTIVATOR RHAS"/>
    <property type="match status" value="1"/>
</dbReference>
<comment type="caution">
    <text evidence="5">The sequence shown here is derived from an EMBL/GenBank/DDBJ whole genome shotgun (WGS) entry which is preliminary data.</text>
</comment>
<dbReference type="PRINTS" id="PR00032">
    <property type="entry name" value="HTHARAC"/>
</dbReference>
<dbReference type="Gene3D" id="1.10.10.60">
    <property type="entry name" value="Homeodomain-like"/>
    <property type="match status" value="2"/>
</dbReference>
<evidence type="ECO:0000256" key="3">
    <source>
        <dbReference type="ARBA" id="ARBA00023163"/>
    </source>
</evidence>
<accession>A0A7X3CMK4</accession>
<dbReference type="Pfam" id="PF12833">
    <property type="entry name" value="HTH_18"/>
    <property type="match status" value="1"/>
</dbReference>
<proteinExistence type="predicted"/>
<name>A0A7X3CMK4_9BACL</name>
<feature type="domain" description="HTH araC/xylS-type" evidence="4">
    <location>
        <begin position="151"/>
        <end position="249"/>
    </location>
</feature>
<evidence type="ECO:0000256" key="1">
    <source>
        <dbReference type="ARBA" id="ARBA00023015"/>
    </source>
</evidence>
<dbReference type="RefSeq" id="WP_155610640.1">
    <property type="nucleotide sequence ID" value="NZ_WNZW01000002.1"/>
</dbReference>
<dbReference type="EMBL" id="WNZW01000002">
    <property type="protein sequence ID" value="MUG45295.1"/>
    <property type="molecule type" value="Genomic_DNA"/>
</dbReference>
<dbReference type="SMART" id="SM00342">
    <property type="entry name" value="HTH_ARAC"/>
    <property type="match status" value="1"/>
</dbReference>
<dbReference type="GO" id="GO:0043565">
    <property type="term" value="F:sequence-specific DNA binding"/>
    <property type="evidence" value="ECO:0007669"/>
    <property type="project" value="InterPro"/>
</dbReference>
<dbReference type="OrthoDB" id="2567533at2"/>
<dbReference type="InterPro" id="IPR009057">
    <property type="entry name" value="Homeodomain-like_sf"/>
</dbReference>
<dbReference type="InterPro" id="IPR018060">
    <property type="entry name" value="HTH_AraC"/>
</dbReference>
<evidence type="ECO:0000313" key="5">
    <source>
        <dbReference type="EMBL" id="MUG45295.1"/>
    </source>
</evidence>
<sequence length="258" mass="29766">MSRLITIRKKNYIMPGETELWYIPKNCPVYLEVQGRAILIDNKKQLELHDESVIILKKSNHIIKIQSHSTYRMQVQGFTFSNSSLKNTKEAIIRLNECIYFNELLYFGSNILEGNEVSLQGLSLVINEIVQQMNEVDEDSNCLNKIDTRLIKVHRHIRSHYNTPITLQTLGDLVGSHPTYLSNTFSKVFGISPIYYLNQLRINYGKEMLRTTQLPVTKIASLVGYTSTSQFSALFKRYTMMTPAEYKKSISTQKSKIN</sequence>